<evidence type="ECO:0000313" key="1">
    <source>
        <dbReference type="EMBL" id="CAG8757025.1"/>
    </source>
</evidence>
<protein>
    <submittedName>
        <fullName evidence="1">9204_t:CDS:1</fullName>
    </submittedName>
</protein>
<name>A0ACA9QLY9_9GLOM</name>
<dbReference type="EMBL" id="CAJVQC010034687">
    <property type="protein sequence ID" value="CAG8757025.1"/>
    <property type="molecule type" value="Genomic_DNA"/>
</dbReference>
<evidence type="ECO:0000313" key="2">
    <source>
        <dbReference type="Proteomes" id="UP000789920"/>
    </source>
</evidence>
<accession>A0ACA9QLY9</accession>
<organism evidence="1 2">
    <name type="scientific">Racocetra persica</name>
    <dbReference type="NCBI Taxonomy" id="160502"/>
    <lineage>
        <taxon>Eukaryota</taxon>
        <taxon>Fungi</taxon>
        <taxon>Fungi incertae sedis</taxon>
        <taxon>Mucoromycota</taxon>
        <taxon>Glomeromycotina</taxon>
        <taxon>Glomeromycetes</taxon>
        <taxon>Diversisporales</taxon>
        <taxon>Gigasporaceae</taxon>
        <taxon>Racocetra</taxon>
    </lineage>
</organism>
<dbReference type="Proteomes" id="UP000789920">
    <property type="component" value="Unassembled WGS sequence"/>
</dbReference>
<sequence>MVRIHLLWHPIIPIESSGSSNFLNMNQIWDKSVKEQYNYCYKNNLKHIWCYLWSEWYHPEMWKLWAQASNLKLNVLRSTMVIESHWRVLKHDFFSSYNRARLDLIIYIIIVKVIPRQIDRLQLFRDNRYMPK</sequence>
<feature type="non-terminal residue" evidence="1">
    <location>
        <position position="132"/>
    </location>
</feature>
<keyword evidence="2" id="KW-1185">Reference proteome</keyword>
<proteinExistence type="predicted"/>
<gene>
    <name evidence="1" type="ORF">RPERSI_LOCUS14788</name>
</gene>
<reference evidence="1" key="1">
    <citation type="submission" date="2021-06" db="EMBL/GenBank/DDBJ databases">
        <authorList>
            <person name="Kallberg Y."/>
            <person name="Tangrot J."/>
            <person name="Rosling A."/>
        </authorList>
    </citation>
    <scope>NUCLEOTIDE SEQUENCE</scope>
    <source>
        <strain evidence="1">MA461A</strain>
    </source>
</reference>
<comment type="caution">
    <text evidence="1">The sequence shown here is derived from an EMBL/GenBank/DDBJ whole genome shotgun (WGS) entry which is preliminary data.</text>
</comment>